<evidence type="ECO:0000313" key="2">
    <source>
        <dbReference type="Proteomes" id="UP000054248"/>
    </source>
</evidence>
<dbReference type="AlphaFoldDB" id="A0A0C3QC65"/>
<dbReference type="EMBL" id="KN822997">
    <property type="protein sequence ID" value="KIO28250.1"/>
    <property type="molecule type" value="Genomic_DNA"/>
</dbReference>
<gene>
    <name evidence="1" type="ORF">M407DRAFT_22581</name>
</gene>
<organism evidence="1 2">
    <name type="scientific">Tulasnella calospora MUT 4182</name>
    <dbReference type="NCBI Taxonomy" id="1051891"/>
    <lineage>
        <taxon>Eukaryota</taxon>
        <taxon>Fungi</taxon>
        <taxon>Dikarya</taxon>
        <taxon>Basidiomycota</taxon>
        <taxon>Agaricomycotina</taxon>
        <taxon>Agaricomycetes</taxon>
        <taxon>Cantharellales</taxon>
        <taxon>Tulasnellaceae</taxon>
        <taxon>Tulasnella</taxon>
    </lineage>
</organism>
<dbReference type="OrthoDB" id="3183767at2759"/>
<sequence length="97" mass="11404">MHTINRSEYTPLPKFSPEQHYQMAKSVKYKIHIGDMVNRHPEEPALKGFIPALKDHILGRLGNRPFDGEEGEFTDEERDRIIIFNNTLYRHSTLRVN</sequence>
<name>A0A0C3QC65_9AGAM</name>
<reference evidence="2" key="2">
    <citation type="submission" date="2015-01" db="EMBL/GenBank/DDBJ databases">
        <title>Evolutionary Origins and Diversification of the Mycorrhizal Mutualists.</title>
        <authorList>
            <consortium name="DOE Joint Genome Institute"/>
            <consortium name="Mycorrhizal Genomics Consortium"/>
            <person name="Kohler A."/>
            <person name="Kuo A."/>
            <person name="Nagy L.G."/>
            <person name="Floudas D."/>
            <person name="Copeland A."/>
            <person name="Barry K.W."/>
            <person name="Cichocki N."/>
            <person name="Veneault-Fourrey C."/>
            <person name="LaButti K."/>
            <person name="Lindquist E.A."/>
            <person name="Lipzen A."/>
            <person name="Lundell T."/>
            <person name="Morin E."/>
            <person name="Murat C."/>
            <person name="Riley R."/>
            <person name="Ohm R."/>
            <person name="Sun H."/>
            <person name="Tunlid A."/>
            <person name="Henrissat B."/>
            <person name="Grigoriev I.V."/>
            <person name="Hibbett D.S."/>
            <person name="Martin F."/>
        </authorList>
    </citation>
    <scope>NUCLEOTIDE SEQUENCE [LARGE SCALE GENOMIC DNA]</scope>
    <source>
        <strain evidence="2">MUT 4182</strain>
    </source>
</reference>
<evidence type="ECO:0000313" key="1">
    <source>
        <dbReference type="EMBL" id="KIO28250.1"/>
    </source>
</evidence>
<dbReference type="Proteomes" id="UP000054248">
    <property type="component" value="Unassembled WGS sequence"/>
</dbReference>
<keyword evidence="2" id="KW-1185">Reference proteome</keyword>
<reference evidence="1 2" key="1">
    <citation type="submission" date="2014-04" db="EMBL/GenBank/DDBJ databases">
        <authorList>
            <consortium name="DOE Joint Genome Institute"/>
            <person name="Kuo A."/>
            <person name="Girlanda M."/>
            <person name="Perotto S."/>
            <person name="Kohler A."/>
            <person name="Nagy L.G."/>
            <person name="Floudas D."/>
            <person name="Copeland A."/>
            <person name="Barry K.W."/>
            <person name="Cichocki N."/>
            <person name="Veneault-Fourrey C."/>
            <person name="LaButti K."/>
            <person name="Lindquist E.A."/>
            <person name="Lipzen A."/>
            <person name="Lundell T."/>
            <person name="Morin E."/>
            <person name="Murat C."/>
            <person name="Sun H."/>
            <person name="Tunlid A."/>
            <person name="Henrissat B."/>
            <person name="Grigoriev I.V."/>
            <person name="Hibbett D.S."/>
            <person name="Martin F."/>
            <person name="Nordberg H.P."/>
            <person name="Cantor M.N."/>
            <person name="Hua S.X."/>
        </authorList>
    </citation>
    <scope>NUCLEOTIDE SEQUENCE [LARGE SCALE GENOMIC DNA]</scope>
    <source>
        <strain evidence="1 2">MUT 4182</strain>
    </source>
</reference>
<accession>A0A0C3QC65</accession>
<proteinExistence type="predicted"/>
<protein>
    <submittedName>
        <fullName evidence="1">Uncharacterized protein</fullName>
    </submittedName>
</protein>
<dbReference type="HOGENOM" id="CLU_2348233_0_0_1"/>
<dbReference type="STRING" id="1051891.A0A0C3QC65"/>